<proteinExistence type="predicted"/>
<protein>
    <submittedName>
        <fullName evidence="2">Uncharacterized protein</fullName>
    </submittedName>
</protein>
<reference evidence="2 3" key="1">
    <citation type="journal article" date="2024" name="Microbiol. Resour. Announc.">
        <title>Genome annotations for the ascomycete fungi Trichoderma harzianum, Trichoderma aggressivum, and Purpureocillium lilacinum.</title>
        <authorList>
            <person name="Beijen E.P.W."/>
            <person name="Ohm R.A."/>
        </authorList>
    </citation>
    <scope>NUCLEOTIDE SEQUENCE [LARGE SCALE GENOMIC DNA]</scope>
    <source>
        <strain evidence="2 3">CBS 150709</strain>
    </source>
</reference>
<keyword evidence="3" id="KW-1185">Reference proteome</keyword>
<dbReference type="Proteomes" id="UP001287286">
    <property type="component" value="Unassembled WGS sequence"/>
</dbReference>
<gene>
    <name evidence="2" type="ORF">Purlil1_2054</name>
</gene>
<feature type="region of interest" description="Disordered" evidence="1">
    <location>
        <begin position="167"/>
        <end position="235"/>
    </location>
</feature>
<feature type="region of interest" description="Disordered" evidence="1">
    <location>
        <begin position="108"/>
        <end position="136"/>
    </location>
</feature>
<evidence type="ECO:0000313" key="2">
    <source>
        <dbReference type="EMBL" id="KAK4093720.1"/>
    </source>
</evidence>
<name>A0ABR0CBX0_PURLI</name>
<accession>A0ABR0CBX0</accession>
<organism evidence="2 3">
    <name type="scientific">Purpureocillium lilacinum</name>
    <name type="common">Paecilomyces lilacinus</name>
    <dbReference type="NCBI Taxonomy" id="33203"/>
    <lineage>
        <taxon>Eukaryota</taxon>
        <taxon>Fungi</taxon>
        <taxon>Dikarya</taxon>
        <taxon>Ascomycota</taxon>
        <taxon>Pezizomycotina</taxon>
        <taxon>Sordariomycetes</taxon>
        <taxon>Hypocreomycetidae</taxon>
        <taxon>Hypocreales</taxon>
        <taxon>Ophiocordycipitaceae</taxon>
        <taxon>Purpureocillium</taxon>
    </lineage>
</organism>
<dbReference type="EMBL" id="JAWRVI010000005">
    <property type="protein sequence ID" value="KAK4093720.1"/>
    <property type="molecule type" value="Genomic_DNA"/>
</dbReference>
<evidence type="ECO:0000313" key="3">
    <source>
        <dbReference type="Proteomes" id="UP001287286"/>
    </source>
</evidence>
<comment type="caution">
    <text evidence="2">The sequence shown here is derived from an EMBL/GenBank/DDBJ whole genome shotgun (WGS) entry which is preliminary data.</text>
</comment>
<evidence type="ECO:0000256" key="1">
    <source>
        <dbReference type="SAM" id="MobiDB-lite"/>
    </source>
</evidence>
<sequence>MIARPQAPRLAYLPYKPWQVHLGTGGGSPKTGIRLSKLHSRVIQSTSVAASTPREGGAPWGALLRLEPGTAKISHWEPEAMGVATTATSRPLAPRAAAEALLAAVGDGRTGGTRRRDRPAVPPLSPLETNGGGGAAGTEVWVPGQVPAATKAQIQIHLCGVYRDGIKPPPQLTTGRARSQRGVDRHQHLNTGNPSRLQVEPDYSINRRAPGTVPRPLLHASHRESDTSPSRPSLDCASLRPQLFSGLTGILLAANRFASDRSWVYVSWSRGVAN</sequence>